<feature type="domain" description="GH26" evidence="5">
    <location>
        <begin position="9"/>
        <end position="314"/>
    </location>
</feature>
<dbReference type="AlphaFoldDB" id="A0A077R7E9"/>
<reference evidence="6" key="1">
    <citation type="journal article" date="2014" name="Genome Biol. Evol.">
        <title>Gene Loss Rather Than Gene Gain Is Associated with a Host Jump from Monocots to Dicots in the Smut Fungus Melanopsichium pennsylvanicum.</title>
        <authorList>
            <person name="Sharma R."/>
            <person name="Mishra B."/>
            <person name="Runge F."/>
            <person name="Thines M."/>
        </authorList>
    </citation>
    <scope>NUCLEOTIDE SEQUENCE</scope>
    <source>
        <strain evidence="6">4</strain>
    </source>
</reference>
<protein>
    <submittedName>
        <fullName evidence="6">Glycoside hydrolase family 26 protein</fullName>
    </submittedName>
</protein>
<evidence type="ECO:0000256" key="4">
    <source>
        <dbReference type="PROSITE-ProRule" id="PRU01100"/>
    </source>
</evidence>
<dbReference type="Gene3D" id="3.20.20.80">
    <property type="entry name" value="Glycosidases"/>
    <property type="match status" value="1"/>
</dbReference>
<name>A0A077R7E9_9BASI</name>
<dbReference type="GO" id="GO:0006080">
    <property type="term" value="P:substituted mannan metabolic process"/>
    <property type="evidence" value="ECO:0007669"/>
    <property type="project" value="InterPro"/>
</dbReference>
<feature type="active site" description="Proton donor" evidence="4">
    <location>
        <position position="133"/>
    </location>
</feature>
<feature type="active site" description="Nucleophile" evidence="4">
    <location>
        <position position="240"/>
    </location>
</feature>
<dbReference type="PANTHER" id="PTHR40079:SF6">
    <property type="entry name" value="GH26 DOMAIN-CONTAINING PROTEIN"/>
    <property type="match status" value="1"/>
</dbReference>
<organism evidence="6">
    <name type="scientific">Melanopsichium pennsylvanicum 4</name>
    <dbReference type="NCBI Taxonomy" id="1398559"/>
    <lineage>
        <taxon>Eukaryota</taxon>
        <taxon>Fungi</taxon>
        <taxon>Dikarya</taxon>
        <taxon>Basidiomycota</taxon>
        <taxon>Ustilaginomycotina</taxon>
        <taxon>Ustilaginomycetes</taxon>
        <taxon>Ustilaginales</taxon>
        <taxon>Ustilaginaceae</taxon>
        <taxon>Melanopsichium</taxon>
    </lineage>
</organism>
<evidence type="ECO:0000313" key="6">
    <source>
        <dbReference type="EMBL" id="CDI53094.1"/>
    </source>
</evidence>
<proteinExistence type="inferred from homology"/>
<evidence type="ECO:0000256" key="3">
    <source>
        <dbReference type="ARBA" id="ARBA00023295"/>
    </source>
</evidence>
<dbReference type="PROSITE" id="PS51764">
    <property type="entry name" value="GH26"/>
    <property type="match status" value="1"/>
</dbReference>
<dbReference type="PANTHER" id="PTHR40079">
    <property type="entry name" value="MANNAN ENDO-1,4-BETA-MANNOSIDASE E-RELATED"/>
    <property type="match status" value="1"/>
</dbReference>
<dbReference type="EMBL" id="HG529566">
    <property type="protein sequence ID" value="CDI53094.1"/>
    <property type="molecule type" value="Genomic_DNA"/>
</dbReference>
<dbReference type="SUPFAM" id="SSF51445">
    <property type="entry name" value="(Trans)glycosidases"/>
    <property type="match status" value="1"/>
</dbReference>
<evidence type="ECO:0000256" key="1">
    <source>
        <dbReference type="ARBA" id="ARBA00007754"/>
    </source>
</evidence>
<dbReference type="GO" id="GO:0016985">
    <property type="term" value="F:mannan endo-1,4-beta-mannosidase activity"/>
    <property type="evidence" value="ECO:0007669"/>
    <property type="project" value="InterPro"/>
</dbReference>
<dbReference type="InterPro" id="IPR022790">
    <property type="entry name" value="GH26_dom"/>
</dbReference>
<comment type="similarity">
    <text evidence="1 4">Belongs to the glycosyl hydrolase 26 family.</text>
</comment>
<keyword evidence="3 4" id="KW-0326">Glycosidase</keyword>
<dbReference type="InterPro" id="IPR017853">
    <property type="entry name" value="GH"/>
</dbReference>
<keyword evidence="2 4" id="KW-0378">Hydrolase</keyword>
<dbReference type="InterPro" id="IPR000805">
    <property type="entry name" value="Glyco_hydro_26"/>
</dbReference>
<sequence length="383" mass="40564">MPAHLNMNLQSRAISDPLSLNGLPIGFIPDVGSDGGNVQTMVGINGLLAGHGQSYAYGFYDQTTYGTIYNGAKLLANAADIYASGAILEATIMPVGSWGGYTQTDNSQAVAICRVMKKFTDAGVDVRLRFAHEVNYYVTTGEYAPMNDMGVSEFKTAWAQVSAACQTIAPSVKMWYCPNAANLTVYEQYLPDNFNSTVQMIGVDFYPASNDLATAGNYIQTVKPFHDKYSSSSVPFVIAEAGTHALDANITDRIAWLKTLTSDQVKTALPNLESVTWYNALRKTDVLSNGVGGDFRILDPNNSTFPNQYAEDLFPQVNNAQASMSAVSVASAATATATNAASTSLPSSLKTSGNSGAMGSAKSMSKAGLAVMALAAISALSYL</sequence>
<evidence type="ECO:0000256" key="2">
    <source>
        <dbReference type="ARBA" id="ARBA00022801"/>
    </source>
</evidence>
<evidence type="ECO:0000259" key="5">
    <source>
        <dbReference type="PROSITE" id="PS51764"/>
    </source>
</evidence>
<accession>A0A077R7E9</accession>